<keyword evidence="2 3" id="KW-0233">DNA recombination</keyword>
<keyword evidence="7" id="KW-1185">Reference proteome</keyword>
<protein>
    <recommendedName>
        <fullName evidence="3">Non-homologous end joining protein Ku</fullName>
    </recommendedName>
</protein>
<evidence type="ECO:0000313" key="7">
    <source>
        <dbReference type="Proteomes" id="UP000599437"/>
    </source>
</evidence>
<dbReference type="SUPFAM" id="SSF100939">
    <property type="entry name" value="SPOC domain-like"/>
    <property type="match status" value="1"/>
</dbReference>
<evidence type="ECO:0000259" key="5">
    <source>
        <dbReference type="SMART" id="SM00559"/>
    </source>
</evidence>
<evidence type="ECO:0000313" key="6">
    <source>
        <dbReference type="EMBL" id="GHB00998.1"/>
    </source>
</evidence>
<evidence type="ECO:0000256" key="4">
    <source>
        <dbReference type="SAM" id="MobiDB-lite"/>
    </source>
</evidence>
<comment type="subunit">
    <text evidence="3">Homodimer. Interacts with LigD.</text>
</comment>
<dbReference type="EMBL" id="BMVO01000006">
    <property type="protein sequence ID" value="GHB00998.1"/>
    <property type="molecule type" value="Genomic_DNA"/>
</dbReference>
<accession>A0ABQ3DM94</accession>
<comment type="similarity">
    <text evidence="3">Belongs to the prokaryotic Ku family.</text>
</comment>
<proteinExistence type="inferred from homology"/>
<reference evidence="7" key="1">
    <citation type="journal article" date="2019" name="Int. J. Syst. Evol. Microbiol.">
        <title>The Global Catalogue of Microorganisms (GCM) 10K type strain sequencing project: providing services to taxonomists for standard genome sequencing and annotation.</title>
        <authorList>
            <consortium name="The Broad Institute Genomics Platform"/>
            <consortium name="The Broad Institute Genome Sequencing Center for Infectious Disease"/>
            <person name="Wu L."/>
            <person name="Ma J."/>
        </authorList>
    </citation>
    <scope>NUCLEOTIDE SEQUENCE [LARGE SCALE GENOMIC DNA]</scope>
    <source>
        <strain evidence="7">JCM 4737</strain>
    </source>
</reference>
<keyword evidence="3" id="KW-0227">DNA damage</keyword>
<dbReference type="Pfam" id="PF02735">
    <property type="entry name" value="Ku"/>
    <property type="match status" value="1"/>
</dbReference>
<comment type="function">
    <text evidence="3">With LigD forms a non-homologous end joining (NHEJ) DNA repair enzyme, which repairs dsDNA breaks with reduced fidelity. Binds linear dsDNA with 5'- and 3'- overhangs but not closed circular dsDNA nor ssDNA. Recruits and stimulates the ligase activity of LigD.</text>
</comment>
<dbReference type="HAMAP" id="MF_01875">
    <property type="entry name" value="Prokaryotic_Ku"/>
    <property type="match status" value="1"/>
</dbReference>
<gene>
    <name evidence="3 6" type="primary">ku</name>
    <name evidence="6" type="ORF">GCM10010346_24720</name>
</gene>
<keyword evidence="3" id="KW-0234">DNA repair</keyword>
<feature type="compositionally biased region" description="Basic and acidic residues" evidence="4">
    <location>
        <begin position="277"/>
        <end position="304"/>
    </location>
</feature>
<dbReference type="SMART" id="SM00559">
    <property type="entry name" value="Ku78"/>
    <property type="match status" value="1"/>
</dbReference>
<evidence type="ECO:0000256" key="1">
    <source>
        <dbReference type="ARBA" id="ARBA00023125"/>
    </source>
</evidence>
<dbReference type="NCBIfam" id="TIGR02772">
    <property type="entry name" value="Ku_bact"/>
    <property type="match status" value="1"/>
</dbReference>
<keyword evidence="1 3" id="KW-0238">DNA-binding</keyword>
<dbReference type="Gene3D" id="2.40.290.10">
    <property type="match status" value="1"/>
</dbReference>
<sequence length="353" mass="38756">MARPVWSGALTFGLVSLPVQMFTATDSHTVHFHQLQRGTSDRVRNKRVNERTGDEVPLDEIVKGYDAGDEYVLIEPGELEDIAPGRSQAVEITGFVDLEQVEPVFFDKTYYLGPKGKEYAKIYALLEKALAEAGKAGIATFVMRNRQYLVAVKAEGGLLTLHTLHWADEIRDPRKEIGALPQDTEVTGRELRMAEQLIDTLSMDWNPEDFHDTFQEQVTKLIEAKRGGESVEKAEPPAKSTNVVDLMEALRASVDQAKSPKGGGKEKATASGAPVARIKDAADKHRSGRDAKPEGKAKAEDKQTKASSLDSLTKAELYRRATEAGVPGRSSMTREELVKALGGKRGRRKAQAS</sequence>
<evidence type="ECO:0000256" key="3">
    <source>
        <dbReference type="HAMAP-Rule" id="MF_01875"/>
    </source>
</evidence>
<feature type="domain" description="Ku" evidence="5">
    <location>
        <begin position="53"/>
        <end position="182"/>
    </location>
</feature>
<comment type="caution">
    <text evidence="6">The sequence shown here is derived from an EMBL/GenBank/DDBJ whole genome shotgun (WGS) entry which is preliminary data.</text>
</comment>
<dbReference type="PANTHER" id="PTHR41251:SF1">
    <property type="entry name" value="NON-HOMOLOGOUS END JOINING PROTEIN KU"/>
    <property type="match status" value="1"/>
</dbReference>
<name>A0ABQ3DM94_9ACTN</name>
<dbReference type="InterPro" id="IPR009187">
    <property type="entry name" value="Prok_Ku"/>
</dbReference>
<organism evidence="6 7">
    <name type="scientific">Streptomyces chryseus</name>
    <dbReference type="NCBI Taxonomy" id="68186"/>
    <lineage>
        <taxon>Bacteria</taxon>
        <taxon>Bacillati</taxon>
        <taxon>Actinomycetota</taxon>
        <taxon>Actinomycetes</taxon>
        <taxon>Kitasatosporales</taxon>
        <taxon>Streptomycetaceae</taxon>
        <taxon>Streptomyces</taxon>
    </lineage>
</organism>
<feature type="region of interest" description="Disordered" evidence="4">
    <location>
        <begin position="254"/>
        <end position="353"/>
    </location>
</feature>
<dbReference type="PANTHER" id="PTHR41251">
    <property type="entry name" value="NON-HOMOLOGOUS END JOINING PROTEIN KU"/>
    <property type="match status" value="1"/>
</dbReference>
<dbReference type="Proteomes" id="UP000599437">
    <property type="component" value="Unassembled WGS sequence"/>
</dbReference>
<dbReference type="CDD" id="cd00789">
    <property type="entry name" value="KU_like"/>
    <property type="match status" value="1"/>
</dbReference>
<feature type="compositionally biased region" description="Basic residues" evidence="4">
    <location>
        <begin position="342"/>
        <end position="353"/>
    </location>
</feature>
<dbReference type="InterPro" id="IPR006164">
    <property type="entry name" value="DNA_bd_Ku70/Ku80"/>
</dbReference>
<dbReference type="InterPro" id="IPR016194">
    <property type="entry name" value="SPOC-like_C_dom_sf"/>
</dbReference>
<evidence type="ECO:0000256" key="2">
    <source>
        <dbReference type="ARBA" id="ARBA00023172"/>
    </source>
</evidence>